<dbReference type="InterPro" id="IPR043128">
    <property type="entry name" value="Rev_trsase/Diguanyl_cyclase"/>
</dbReference>
<dbReference type="Gene3D" id="3.40.1170.60">
    <property type="match status" value="1"/>
</dbReference>
<dbReference type="InterPro" id="IPR043502">
    <property type="entry name" value="DNA/RNA_pol_sf"/>
</dbReference>
<dbReference type="PANTHER" id="PTHR11076">
    <property type="entry name" value="DNA REPAIR POLYMERASE UMUC / TRANSFERASE FAMILY MEMBER"/>
    <property type="match status" value="1"/>
</dbReference>
<keyword evidence="3" id="KW-0741">SOS mutagenesis</keyword>
<dbReference type="Gene3D" id="1.10.150.20">
    <property type="entry name" value="5' to 3' exonuclease, C-terminal subdomain"/>
    <property type="match status" value="1"/>
</dbReference>
<dbReference type="InterPro" id="IPR050116">
    <property type="entry name" value="DNA_polymerase-Y"/>
</dbReference>
<comment type="similarity">
    <text evidence="1">Belongs to the DNA polymerase type-Y family.</text>
</comment>
<dbReference type="SUPFAM" id="SSF56672">
    <property type="entry name" value="DNA/RNA polymerases"/>
    <property type="match status" value="1"/>
</dbReference>
<dbReference type="Pfam" id="PF00817">
    <property type="entry name" value="IMS"/>
    <property type="match status" value="1"/>
</dbReference>
<keyword evidence="4" id="KW-0234">DNA repair</keyword>
<gene>
    <name evidence="7" type="ORF">JHL22_10230</name>
</gene>
<keyword evidence="8" id="KW-1185">Reference proteome</keyword>
<evidence type="ECO:0000313" key="8">
    <source>
        <dbReference type="Proteomes" id="UP000635316"/>
    </source>
</evidence>
<name>A0ABS1ED98_9BURK</name>
<dbReference type="Pfam" id="PF11799">
    <property type="entry name" value="IMS_C"/>
    <property type="match status" value="1"/>
</dbReference>
<protein>
    <submittedName>
        <fullName evidence="7">Y-family DNA polymerase</fullName>
    </submittedName>
</protein>
<dbReference type="CDD" id="cd01700">
    <property type="entry name" value="PolY_Pol_V_umuC"/>
    <property type="match status" value="1"/>
</dbReference>
<keyword evidence="5" id="KW-0742">SOS response</keyword>
<dbReference type="RefSeq" id="WP_200236845.1">
    <property type="nucleotide sequence ID" value="NZ_JAENGP010000011.1"/>
</dbReference>
<evidence type="ECO:0000313" key="7">
    <source>
        <dbReference type="EMBL" id="MBK1781596.1"/>
    </source>
</evidence>
<dbReference type="InterPro" id="IPR017961">
    <property type="entry name" value="DNA_pol_Y-fam_little_finger"/>
</dbReference>
<evidence type="ECO:0000259" key="6">
    <source>
        <dbReference type="PROSITE" id="PS50173"/>
    </source>
</evidence>
<dbReference type="PANTHER" id="PTHR11076:SF34">
    <property type="entry name" value="PROTEIN UMUC"/>
    <property type="match status" value="1"/>
</dbReference>
<evidence type="ECO:0000256" key="3">
    <source>
        <dbReference type="ARBA" id="ARBA00023199"/>
    </source>
</evidence>
<reference evidence="7 8" key="1">
    <citation type="submission" date="2020-12" db="EMBL/GenBank/DDBJ databases">
        <authorList>
            <person name="Lu T."/>
            <person name="Wang Q."/>
            <person name="Han X."/>
        </authorList>
    </citation>
    <scope>NUCLEOTIDE SEQUENCE [LARGE SCALE GENOMIC DNA]</scope>
    <source>
        <strain evidence="7 8">WQ 585</strain>
    </source>
</reference>
<dbReference type="Pfam" id="PF13438">
    <property type="entry name" value="DUF4113"/>
    <property type="match status" value="1"/>
</dbReference>
<dbReference type="Gene3D" id="3.30.70.270">
    <property type="match status" value="1"/>
</dbReference>
<proteinExistence type="inferred from homology"/>
<evidence type="ECO:0000256" key="4">
    <source>
        <dbReference type="ARBA" id="ARBA00023204"/>
    </source>
</evidence>
<organism evidence="7 8">
    <name type="scientific">Advenella mandrilli</name>
    <dbReference type="NCBI Taxonomy" id="2800330"/>
    <lineage>
        <taxon>Bacteria</taxon>
        <taxon>Pseudomonadati</taxon>
        <taxon>Pseudomonadota</taxon>
        <taxon>Betaproteobacteria</taxon>
        <taxon>Burkholderiales</taxon>
        <taxon>Alcaligenaceae</taxon>
    </lineage>
</organism>
<dbReference type="PROSITE" id="PS50173">
    <property type="entry name" value="UMUC"/>
    <property type="match status" value="1"/>
</dbReference>
<evidence type="ECO:0000256" key="2">
    <source>
        <dbReference type="ARBA" id="ARBA00022763"/>
    </source>
</evidence>
<evidence type="ECO:0000256" key="5">
    <source>
        <dbReference type="ARBA" id="ARBA00023236"/>
    </source>
</evidence>
<keyword evidence="2" id="KW-0227">DNA damage</keyword>
<dbReference type="Proteomes" id="UP000635316">
    <property type="component" value="Unassembled WGS sequence"/>
</dbReference>
<sequence>MTFALIDGNCFYCSCERVFRPSLKGKPLIVLSNNDGCAIARTDEAKALGIKMGDPWFRLRHLENSRGLVALSANFPLYGDMSDRMMTVVGRFSPKQEVYSIDESFIDLSGFNVDLAEYGQRIRAEVLRDTGIPTCVGIGSTKTLAKLANHIAKKQPKWKGVCDLTQLNRYELAALMQSIDAKEVWGIGRKISKRLEEMGVHTVLDLAKVNPDAARAEFSIVTSKTIQELRGISRLELEEMVVPKKQIISSRSFGFPMTDFLQLQSALSEFIAIACNKLRSQNSIAGCMQIFITTSPFDKDRQYGNSRMVIPPCPTADNQIFTKYALKALEAIWRPGYKYKKAGVMLMDILPSQPVQGELCLGYPEQEKRAQLMATLDKINANFGRGTVKTGSIGFHEREHWYMRQERKSPSYTTNWLEVPIARA</sequence>
<dbReference type="InterPro" id="IPR001126">
    <property type="entry name" value="UmuC"/>
</dbReference>
<feature type="domain" description="UmuC" evidence="6">
    <location>
        <begin position="3"/>
        <end position="188"/>
    </location>
</feature>
<comment type="caution">
    <text evidence="7">The sequence shown here is derived from an EMBL/GenBank/DDBJ whole genome shotgun (WGS) entry which is preliminary data.</text>
</comment>
<evidence type="ECO:0000256" key="1">
    <source>
        <dbReference type="ARBA" id="ARBA00010945"/>
    </source>
</evidence>
<dbReference type="EMBL" id="JAENGP010000011">
    <property type="protein sequence ID" value="MBK1781596.1"/>
    <property type="molecule type" value="Genomic_DNA"/>
</dbReference>
<dbReference type="InterPro" id="IPR025188">
    <property type="entry name" value="DUF4113"/>
</dbReference>
<accession>A0ABS1ED98</accession>